<name>A0AAD6EM06_9POAL</name>
<dbReference type="InterPro" id="IPR023213">
    <property type="entry name" value="CAT-like_dom_sf"/>
</dbReference>
<dbReference type="PANTHER" id="PTHR31896">
    <property type="entry name" value="FAMILY REGULATORY PROTEIN, PUTATIVE (AFU_ORTHOLOGUE AFUA_3G14730)-RELATED"/>
    <property type="match status" value="1"/>
</dbReference>
<dbReference type="Proteomes" id="UP001210211">
    <property type="component" value="Unassembled WGS sequence"/>
</dbReference>
<comment type="caution">
    <text evidence="2">The sequence shown here is derived from an EMBL/GenBank/DDBJ whole genome shotgun (WGS) entry which is preliminary data.</text>
</comment>
<sequence>MAIENGKHIDNGKPQSTVKVTGTTTVQTTKKPETATCPLATFDLPYITFYYNQKILLYKTTPEQQFSDIVSKMKDGLAEALGYFYPLAGRLGQDEEKALYVKCDGEEGFEGGVEVLEAVAEGVEVAELAAEGNEAEKNSIIQELVPYTGVMNLEGFNRPLLAIQFTKLKDGIAIGCAFNHAVLDGNSTWHFMSVWAELSRTPSSTPSDLPMHNRLAARSTRVPLTLPASAAAHEAVDPNGPAKPLVPRLFHFKADTVSQLKSSMNTSLPPEAKPFSTFQTLSAHIWLAVSRARSLAPTDITAFAVFGDCRSRVDPPMPSSYFGNLIQAIFTGTAAGLLLGSPPSFGAGLLQAAIDAHDSKAIIKRLDEYEAAPKLFHYSDAGMNCVAVGSSPRFKVYEVDFGFGRPERVRSGSNNKFDGMVYLYSGRDGDGSIDVELTLQPEAMEKLEKDEEFLNPVFSAK</sequence>
<reference evidence="2 3" key="1">
    <citation type="journal article" date="2022" name="Cell">
        <title>Repeat-based holocentromeres influence genome architecture and karyotype evolution.</title>
        <authorList>
            <person name="Hofstatter P.G."/>
            <person name="Thangavel G."/>
            <person name="Lux T."/>
            <person name="Neumann P."/>
            <person name="Vondrak T."/>
            <person name="Novak P."/>
            <person name="Zhang M."/>
            <person name="Costa L."/>
            <person name="Castellani M."/>
            <person name="Scott A."/>
            <person name="Toegelov H."/>
            <person name="Fuchs J."/>
            <person name="Mata-Sucre Y."/>
            <person name="Dias Y."/>
            <person name="Vanzela A.L.L."/>
            <person name="Huettel B."/>
            <person name="Almeida C.C.S."/>
            <person name="Simkova H."/>
            <person name="Souza G."/>
            <person name="Pedrosa-Harand A."/>
            <person name="Macas J."/>
            <person name="Mayer K.F.X."/>
            <person name="Houben A."/>
            <person name="Marques A."/>
        </authorList>
    </citation>
    <scope>NUCLEOTIDE SEQUENCE [LARGE SCALE GENOMIC DNA]</scope>
    <source>
        <strain evidence="2">RhyTen1mFocal</strain>
    </source>
</reference>
<dbReference type="Pfam" id="PF02458">
    <property type="entry name" value="Transferase"/>
    <property type="match status" value="1"/>
</dbReference>
<organism evidence="2 3">
    <name type="scientific">Rhynchospora tenuis</name>
    <dbReference type="NCBI Taxonomy" id="198213"/>
    <lineage>
        <taxon>Eukaryota</taxon>
        <taxon>Viridiplantae</taxon>
        <taxon>Streptophyta</taxon>
        <taxon>Embryophyta</taxon>
        <taxon>Tracheophyta</taxon>
        <taxon>Spermatophyta</taxon>
        <taxon>Magnoliopsida</taxon>
        <taxon>Liliopsida</taxon>
        <taxon>Poales</taxon>
        <taxon>Cyperaceae</taxon>
        <taxon>Cyperoideae</taxon>
        <taxon>Rhynchosporeae</taxon>
        <taxon>Rhynchospora</taxon>
    </lineage>
</organism>
<dbReference type="GO" id="GO:0016740">
    <property type="term" value="F:transferase activity"/>
    <property type="evidence" value="ECO:0007669"/>
    <property type="project" value="UniProtKB-KW"/>
</dbReference>
<dbReference type="Gene3D" id="3.30.559.10">
    <property type="entry name" value="Chloramphenicol acetyltransferase-like domain"/>
    <property type="match status" value="2"/>
</dbReference>
<dbReference type="InterPro" id="IPR051283">
    <property type="entry name" value="Sec_Metabolite_Acyltrans"/>
</dbReference>
<gene>
    <name evidence="2" type="ORF">LUZ61_018519</name>
</gene>
<evidence type="ECO:0000256" key="1">
    <source>
        <dbReference type="ARBA" id="ARBA00022679"/>
    </source>
</evidence>
<protein>
    <recommendedName>
        <fullName evidence="4">BAHD acyltransferase DCR</fullName>
    </recommendedName>
</protein>
<accession>A0AAD6EM06</accession>
<evidence type="ECO:0000313" key="2">
    <source>
        <dbReference type="EMBL" id="KAJ3689355.1"/>
    </source>
</evidence>
<keyword evidence="3" id="KW-1185">Reference proteome</keyword>
<evidence type="ECO:0000313" key="3">
    <source>
        <dbReference type="Proteomes" id="UP001210211"/>
    </source>
</evidence>
<evidence type="ECO:0008006" key="4">
    <source>
        <dbReference type="Google" id="ProtNLM"/>
    </source>
</evidence>
<keyword evidence="1" id="KW-0808">Transferase</keyword>
<dbReference type="AlphaFoldDB" id="A0AAD6EM06"/>
<dbReference type="EMBL" id="JAMRDG010000002">
    <property type="protein sequence ID" value="KAJ3689355.1"/>
    <property type="molecule type" value="Genomic_DNA"/>
</dbReference>
<dbReference type="PANTHER" id="PTHR31896:SF76">
    <property type="entry name" value="BAHD ACYLTRANSFERASE DCR"/>
    <property type="match status" value="1"/>
</dbReference>
<proteinExistence type="predicted"/>